<evidence type="ECO:0000313" key="8">
    <source>
        <dbReference type="Proteomes" id="UP000321577"/>
    </source>
</evidence>
<evidence type="ECO:0000256" key="3">
    <source>
        <dbReference type="ARBA" id="ARBA00023082"/>
    </source>
</evidence>
<comment type="caution">
    <text evidence="7">The sequence shown here is derived from an EMBL/GenBank/DDBJ whole genome shotgun (WGS) entry which is preliminary data.</text>
</comment>
<dbReference type="Proteomes" id="UP000321577">
    <property type="component" value="Unassembled WGS sequence"/>
</dbReference>
<dbReference type="EMBL" id="BKAG01000001">
    <property type="protein sequence ID" value="GEP40941.1"/>
    <property type="molecule type" value="Genomic_DNA"/>
</dbReference>
<dbReference type="NCBIfam" id="TIGR02937">
    <property type="entry name" value="sigma70-ECF"/>
    <property type="match status" value="1"/>
</dbReference>
<feature type="domain" description="RNA polymerase sigma factor 70 region 4 type 2" evidence="6">
    <location>
        <begin position="122"/>
        <end position="174"/>
    </location>
</feature>
<dbReference type="InterPro" id="IPR036388">
    <property type="entry name" value="WH-like_DNA-bd_sf"/>
</dbReference>
<feature type="domain" description="RNA polymerase sigma-70 region 2" evidence="5">
    <location>
        <begin position="22"/>
        <end position="88"/>
    </location>
</feature>
<dbReference type="GO" id="GO:0006352">
    <property type="term" value="P:DNA-templated transcription initiation"/>
    <property type="evidence" value="ECO:0007669"/>
    <property type="project" value="InterPro"/>
</dbReference>
<dbReference type="SUPFAM" id="SSF88946">
    <property type="entry name" value="Sigma2 domain of RNA polymerase sigma factors"/>
    <property type="match status" value="1"/>
</dbReference>
<evidence type="ECO:0000313" key="7">
    <source>
        <dbReference type="EMBL" id="GEP40941.1"/>
    </source>
</evidence>
<dbReference type="Pfam" id="PF04542">
    <property type="entry name" value="Sigma70_r2"/>
    <property type="match status" value="1"/>
</dbReference>
<dbReference type="InterPro" id="IPR013324">
    <property type="entry name" value="RNA_pol_sigma_r3/r4-like"/>
</dbReference>
<comment type="similarity">
    <text evidence="1">Belongs to the sigma-70 factor family. ECF subfamily.</text>
</comment>
<dbReference type="GO" id="GO:0003677">
    <property type="term" value="F:DNA binding"/>
    <property type="evidence" value="ECO:0007669"/>
    <property type="project" value="InterPro"/>
</dbReference>
<dbReference type="PANTHER" id="PTHR43133">
    <property type="entry name" value="RNA POLYMERASE ECF-TYPE SIGMA FACTO"/>
    <property type="match status" value="1"/>
</dbReference>
<dbReference type="SUPFAM" id="SSF88659">
    <property type="entry name" value="Sigma3 and sigma4 domains of RNA polymerase sigma factors"/>
    <property type="match status" value="1"/>
</dbReference>
<dbReference type="InterPro" id="IPR013325">
    <property type="entry name" value="RNA_pol_sigma_r2"/>
</dbReference>
<evidence type="ECO:0000256" key="4">
    <source>
        <dbReference type="ARBA" id="ARBA00023163"/>
    </source>
</evidence>
<dbReference type="InterPro" id="IPR039425">
    <property type="entry name" value="RNA_pol_sigma-70-like"/>
</dbReference>
<organism evidence="7 8">
    <name type="scientific">Brevifollis gellanilyticus</name>
    <dbReference type="NCBI Taxonomy" id="748831"/>
    <lineage>
        <taxon>Bacteria</taxon>
        <taxon>Pseudomonadati</taxon>
        <taxon>Verrucomicrobiota</taxon>
        <taxon>Verrucomicrobiia</taxon>
        <taxon>Verrucomicrobiales</taxon>
        <taxon>Verrucomicrobiaceae</taxon>
    </lineage>
</organism>
<dbReference type="AlphaFoldDB" id="A0A512M3P0"/>
<reference evidence="7 8" key="1">
    <citation type="submission" date="2019-07" db="EMBL/GenBank/DDBJ databases">
        <title>Whole genome shotgun sequence of Brevifollis gellanilyticus NBRC 108608.</title>
        <authorList>
            <person name="Hosoyama A."/>
            <person name="Uohara A."/>
            <person name="Ohji S."/>
            <person name="Ichikawa N."/>
        </authorList>
    </citation>
    <scope>NUCLEOTIDE SEQUENCE [LARGE SCALE GENOMIC DNA]</scope>
    <source>
        <strain evidence="7 8">NBRC 108608</strain>
    </source>
</reference>
<dbReference type="Gene3D" id="1.10.10.10">
    <property type="entry name" value="Winged helix-like DNA-binding domain superfamily/Winged helix DNA-binding domain"/>
    <property type="match status" value="1"/>
</dbReference>
<name>A0A512M3P0_9BACT</name>
<dbReference type="InterPro" id="IPR013249">
    <property type="entry name" value="RNA_pol_sigma70_r4_t2"/>
</dbReference>
<evidence type="ECO:0000256" key="1">
    <source>
        <dbReference type="ARBA" id="ARBA00010641"/>
    </source>
</evidence>
<dbReference type="PANTHER" id="PTHR43133:SF62">
    <property type="entry name" value="RNA POLYMERASE SIGMA FACTOR SIGZ"/>
    <property type="match status" value="1"/>
</dbReference>
<dbReference type="InterPro" id="IPR014284">
    <property type="entry name" value="RNA_pol_sigma-70_dom"/>
</dbReference>
<keyword evidence="4" id="KW-0804">Transcription</keyword>
<dbReference type="InterPro" id="IPR007627">
    <property type="entry name" value="RNA_pol_sigma70_r2"/>
</dbReference>
<accession>A0A512M3P0</accession>
<sequence length="190" mass="21331">MPSDEELLCAIQERDELAMQVLLRRHQTLLKSVISRIVGSDAATDDALQDTLLDIWRSSHHYSMNKGKAVAWITTLAKRRAIDYVRRTATYNSLKDRAKVETKIHLTASNVGSDCEDVDLSQALQQNIRLLPAAQQEVIHLAFLQGMSQREVAAAIHLPLGTVKTRIELGLKKLRSAFRTRHAMHTLQAA</sequence>
<keyword evidence="7" id="KW-0240">DNA-directed RNA polymerase</keyword>
<proteinExistence type="inferred from homology"/>
<keyword evidence="3" id="KW-0731">Sigma factor</keyword>
<evidence type="ECO:0000259" key="5">
    <source>
        <dbReference type="Pfam" id="PF04542"/>
    </source>
</evidence>
<dbReference type="CDD" id="cd06171">
    <property type="entry name" value="Sigma70_r4"/>
    <property type="match status" value="1"/>
</dbReference>
<dbReference type="Gene3D" id="1.10.1740.10">
    <property type="match status" value="1"/>
</dbReference>
<dbReference type="Pfam" id="PF08281">
    <property type="entry name" value="Sigma70_r4_2"/>
    <property type="match status" value="1"/>
</dbReference>
<evidence type="ECO:0000259" key="6">
    <source>
        <dbReference type="Pfam" id="PF08281"/>
    </source>
</evidence>
<keyword evidence="2" id="KW-0805">Transcription regulation</keyword>
<keyword evidence="8" id="KW-1185">Reference proteome</keyword>
<dbReference type="GO" id="GO:0000428">
    <property type="term" value="C:DNA-directed RNA polymerase complex"/>
    <property type="evidence" value="ECO:0007669"/>
    <property type="project" value="UniProtKB-KW"/>
</dbReference>
<evidence type="ECO:0000256" key="2">
    <source>
        <dbReference type="ARBA" id="ARBA00023015"/>
    </source>
</evidence>
<gene>
    <name evidence="7" type="ORF">BGE01nite_02320</name>
</gene>
<protein>
    <submittedName>
        <fullName evidence="7">DNA-directed RNA polymerase sigma-70 factor</fullName>
    </submittedName>
</protein>
<dbReference type="GO" id="GO:0016987">
    <property type="term" value="F:sigma factor activity"/>
    <property type="evidence" value="ECO:0007669"/>
    <property type="project" value="UniProtKB-KW"/>
</dbReference>